<organism evidence="1 2">
    <name type="scientific">Variovorax gossypii</name>
    <dbReference type="NCBI Taxonomy" id="1679495"/>
    <lineage>
        <taxon>Bacteria</taxon>
        <taxon>Pseudomonadati</taxon>
        <taxon>Pseudomonadota</taxon>
        <taxon>Betaproteobacteria</taxon>
        <taxon>Burkholderiales</taxon>
        <taxon>Comamonadaceae</taxon>
        <taxon>Variovorax</taxon>
    </lineage>
</organism>
<accession>A0A3S0J6Y9</accession>
<dbReference type="Proteomes" id="UP000267418">
    <property type="component" value="Unassembled WGS sequence"/>
</dbReference>
<proteinExistence type="predicted"/>
<sequence>MWQYATYSSTMAQSIRVSDELYSLAQSTGQALGRPIAQQMEHWARLGAALEAAGISAASAMHLLGAKGSADELVSVALGKLQMSESERIRMLHMSDADQVANGKRTAKSLFVVRKEALEGFTFKRQIDPEPTEGEGW</sequence>
<dbReference type="AlphaFoldDB" id="A0A3S0J6Y9"/>
<comment type="caution">
    <text evidence="1">The sequence shown here is derived from an EMBL/GenBank/DDBJ whole genome shotgun (WGS) entry which is preliminary data.</text>
</comment>
<dbReference type="OrthoDB" id="5422561at2"/>
<keyword evidence="2" id="KW-1185">Reference proteome</keyword>
<evidence type="ECO:0000313" key="1">
    <source>
        <dbReference type="EMBL" id="RTQ32934.1"/>
    </source>
</evidence>
<gene>
    <name evidence="1" type="ORF">EJP69_19740</name>
</gene>
<protein>
    <recommendedName>
        <fullName evidence="3">ParD-like family protein</fullName>
    </recommendedName>
</protein>
<name>A0A3S0J6Y9_9BURK</name>
<evidence type="ECO:0000313" key="2">
    <source>
        <dbReference type="Proteomes" id="UP000267418"/>
    </source>
</evidence>
<evidence type="ECO:0008006" key="3">
    <source>
        <dbReference type="Google" id="ProtNLM"/>
    </source>
</evidence>
<dbReference type="InterPro" id="IPR021831">
    <property type="entry name" value="ParD-like"/>
</dbReference>
<dbReference type="Pfam" id="PF11903">
    <property type="entry name" value="ParD_like"/>
    <property type="match status" value="1"/>
</dbReference>
<reference evidence="1 2" key="1">
    <citation type="submission" date="2018-12" db="EMBL/GenBank/DDBJ databases">
        <title>The genome of Variovorax gossypii DSM 100435.</title>
        <authorList>
            <person name="Gao J."/>
            <person name="Sun J."/>
        </authorList>
    </citation>
    <scope>NUCLEOTIDE SEQUENCE [LARGE SCALE GENOMIC DNA]</scope>
    <source>
        <strain evidence="1 2">DSM 100435</strain>
    </source>
</reference>
<dbReference type="EMBL" id="RXOE01000005">
    <property type="protein sequence ID" value="RTQ32934.1"/>
    <property type="molecule type" value="Genomic_DNA"/>
</dbReference>